<dbReference type="AlphaFoldDB" id="A0A345ZCV4"/>
<dbReference type="KEGG" id="cdes:C0J27_05310"/>
<proteinExistence type="predicted"/>
<keyword evidence="2" id="KW-1185">Reference proteome</keyword>
<sequence>MLNALLHKHVEKYLGSVNQFIMREFCPTFSMKTPGICRPVGLMHYFFTQKKRKVVAPPIFAKMSTAI</sequence>
<reference evidence="1 2" key="1">
    <citation type="submission" date="2017-12" db="EMBL/GenBank/DDBJ databases">
        <title>Chromulinavorax destructans is a abundant pathogen of dominant heterotrophic picoflagllates.</title>
        <authorList>
            <person name="Deeg C.M."/>
            <person name="Zimmer M."/>
            <person name="Suttle C.A."/>
        </authorList>
    </citation>
    <scope>NUCLEOTIDE SEQUENCE [LARGE SCALE GENOMIC DNA]</scope>
    <source>
        <strain evidence="1 2">SeV1</strain>
    </source>
</reference>
<evidence type="ECO:0000313" key="1">
    <source>
        <dbReference type="EMBL" id="AXK61121.1"/>
    </source>
</evidence>
<accession>A0A345ZCV4</accession>
<evidence type="ECO:0000313" key="2">
    <source>
        <dbReference type="Proteomes" id="UP000254834"/>
    </source>
</evidence>
<dbReference type="EMBL" id="CP025544">
    <property type="protein sequence ID" value="AXK61121.1"/>
    <property type="molecule type" value="Genomic_DNA"/>
</dbReference>
<protein>
    <submittedName>
        <fullName evidence="1">Uncharacterized protein</fullName>
    </submittedName>
</protein>
<gene>
    <name evidence="1" type="ORF">C0J27_05310</name>
</gene>
<name>A0A345ZCV4_9BACT</name>
<organism evidence="1 2">
    <name type="scientific">Candidatus Chromulinivorax destructor</name>
    <dbReference type="NCBI Taxonomy" id="2066483"/>
    <lineage>
        <taxon>Bacteria</taxon>
        <taxon>Candidatus Babelota</taxon>
        <taxon>Candidatus Babeliae</taxon>
        <taxon>Candidatus Babeliales</taxon>
        <taxon>Candidatus Chromulinivoraceae</taxon>
        <taxon>Candidatus Chromulinivorax</taxon>
    </lineage>
</organism>
<dbReference type="Proteomes" id="UP000254834">
    <property type="component" value="Chromosome"/>
</dbReference>